<dbReference type="RefSeq" id="WP_274044532.1">
    <property type="nucleotide sequence ID" value="NZ_JANCPR020000006.1"/>
</dbReference>
<sequence>MTRTPPDQLAALAACLVGVHPAAPELVLATADQLARRGSEMSLTRHDVAALLRRLLAVETDLATTRAVVARVVQDVNEGDDWSMSDLMYELEHAGVTIAPELEHIEAVRTAAYRAQALG</sequence>
<reference evidence="1 2" key="1">
    <citation type="submission" date="2023-05" db="EMBL/GenBank/DDBJ databases">
        <title>Streptantibioticus silvisoli sp. nov., acidotolerant actinomycetes 1 from pine litter.</title>
        <authorList>
            <person name="Swiecimska M."/>
            <person name="Golinska P."/>
            <person name="Sangal V."/>
            <person name="Wachnowicz B."/>
            <person name="Goodfellow M."/>
        </authorList>
    </citation>
    <scope>NUCLEOTIDE SEQUENCE [LARGE SCALE GENOMIC DNA]</scope>
    <source>
        <strain evidence="1 2">DSM 42109</strain>
    </source>
</reference>
<name>A0ABT6ZRR1_9ACTN</name>
<evidence type="ECO:0000313" key="2">
    <source>
        <dbReference type="Proteomes" id="UP001214441"/>
    </source>
</evidence>
<protein>
    <submittedName>
        <fullName evidence="1">Uncharacterized protein</fullName>
    </submittedName>
</protein>
<accession>A0ABT6ZRR1</accession>
<evidence type="ECO:0000313" key="1">
    <source>
        <dbReference type="EMBL" id="MDJ1131749.1"/>
    </source>
</evidence>
<dbReference type="EMBL" id="JANCPR020000006">
    <property type="protein sequence ID" value="MDJ1131749.1"/>
    <property type="molecule type" value="Genomic_DNA"/>
</dbReference>
<proteinExistence type="predicted"/>
<dbReference type="Proteomes" id="UP001214441">
    <property type="component" value="Unassembled WGS sequence"/>
</dbReference>
<comment type="caution">
    <text evidence="1">The sequence shown here is derived from an EMBL/GenBank/DDBJ whole genome shotgun (WGS) entry which is preliminary data.</text>
</comment>
<keyword evidence="2" id="KW-1185">Reference proteome</keyword>
<organism evidence="1 2">
    <name type="scientific">Streptomyces iconiensis</name>
    <dbReference type="NCBI Taxonomy" id="1384038"/>
    <lineage>
        <taxon>Bacteria</taxon>
        <taxon>Bacillati</taxon>
        <taxon>Actinomycetota</taxon>
        <taxon>Actinomycetes</taxon>
        <taxon>Kitasatosporales</taxon>
        <taxon>Streptomycetaceae</taxon>
        <taxon>Streptomyces</taxon>
    </lineage>
</organism>
<gene>
    <name evidence="1" type="ORF">NMN56_007210</name>
</gene>